<evidence type="ECO:0008006" key="3">
    <source>
        <dbReference type="Google" id="ProtNLM"/>
    </source>
</evidence>
<gene>
    <name evidence="1" type="ORF">NTEN_LOCUS6362</name>
</gene>
<name>A0A6H5GD85_9HEMI</name>
<dbReference type="AlphaFoldDB" id="A0A6H5GD85"/>
<dbReference type="Proteomes" id="UP000479000">
    <property type="component" value="Unassembled WGS sequence"/>
</dbReference>
<organism evidence="1 2">
    <name type="scientific">Nesidiocoris tenuis</name>
    <dbReference type="NCBI Taxonomy" id="355587"/>
    <lineage>
        <taxon>Eukaryota</taxon>
        <taxon>Metazoa</taxon>
        <taxon>Ecdysozoa</taxon>
        <taxon>Arthropoda</taxon>
        <taxon>Hexapoda</taxon>
        <taxon>Insecta</taxon>
        <taxon>Pterygota</taxon>
        <taxon>Neoptera</taxon>
        <taxon>Paraneoptera</taxon>
        <taxon>Hemiptera</taxon>
        <taxon>Heteroptera</taxon>
        <taxon>Panheteroptera</taxon>
        <taxon>Cimicomorpha</taxon>
        <taxon>Miridae</taxon>
        <taxon>Dicyphina</taxon>
        <taxon>Nesidiocoris</taxon>
    </lineage>
</organism>
<dbReference type="OrthoDB" id="6621793at2759"/>
<evidence type="ECO:0000313" key="2">
    <source>
        <dbReference type="Proteomes" id="UP000479000"/>
    </source>
</evidence>
<protein>
    <recommendedName>
        <fullName evidence="3">Reverse transcriptase domain-containing protein</fullName>
    </recommendedName>
</protein>
<dbReference type="PANTHER" id="PTHR33481">
    <property type="entry name" value="REVERSE TRANSCRIPTASE"/>
    <property type="match status" value="1"/>
</dbReference>
<proteinExistence type="predicted"/>
<dbReference type="EMBL" id="CADCXU010009586">
    <property type="protein sequence ID" value="CAB0000551.1"/>
    <property type="molecule type" value="Genomic_DNA"/>
</dbReference>
<keyword evidence="2" id="KW-1185">Reference proteome</keyword>
<evidence type="ECO:0000313" key="1">
    <source>
        <dbReference type="EMBL" id="CAB0000551.1"/>
    </source>
</evidence>
<reference evidence="1 2" key="1">
    <citation type="submission" date="2020-02" db="EMBL/GenBank/DDBJ databases">
        <authorList>
            <person name="Ferguson B K."/>
        </authorList>
    </citation>
    <scope>NUCLEOTIDE SEQUENCE [LARGE SCALE GENOMIC DNA]</scope>
</reference>
<accession>A0A6H5GD85</accession>
<sequence>MKLNQVMRRVHDWMDSHALSLAVQKTEVVLLTRKHVEKRFPVQVIDQVVSSSPAVKYLGVVLDCRLNFGDHIRRAANKASAVVANLSRLMVNVGGPSPIKRRLLMRTAEAVMLYGADIWAEALRFQQYREILASVQRRCALRIISAYRTVSGPAALVIAGTIPVHLLALERGEAVRGTTRWSTNGQEGATRDLHAAVATGLAEGIQRTVDSQANTGSVPMGAKEARGSQLLHDHVLDGAWLLQKLPEEN</sequence>
<dbReference type="PANTHER" id="PTHR33481:SF1">
    <property type="entry name" value="ENDONUCLEASE_EXONUCLEASE_PHOSPHATASE DOMAIN-CONTAINING PROTEIN-RELATED"/>
    <property type="match status" value="1"/>
</dbReference>